<reference evidence="1" key="1">
    <citation type="journal article" date="2012" name="Nat. Commun.">
        <title>The genome of Prunus mume.</title>
        <authorList>
            <person name="Zhang Q."/>
            <person name="Chen W."/>
            <person name="Sun L."/>
            <person name="Zhao F."/>
            <person name="Huang B."/>
            <person name="Yang W."/>
            <person name="Tao Y."/>
            <person name="Wang J."/>
            <person name="Yuan Z."/>
            <person name="Fan G."/>
            <person name="Xing Z."/>
            <person name="Han C."/>
            <person name="Pan H."/>
            <person name="Zhong X."/>
            <person name="Shi W."/>
            <person name="Liang X."/>
            <person name="Du D."/>
            <person name="Sun F."/>
            <person name="Xu Z."/>
            <person name="Hao R."/>
            <person name="Lv T."/>
            <person name="Lv Y."/>
            <person name="Zheng Z."/>
            <person name="Sun M."/>
            <person name="Luo L."/>
            <person name="Cai M."/>
            <person name="Gao Y."/>
            <person name="Wang J."/>
            <person name="Yin Y."/>
            <person name="Xu X."/>
            <person name="Cheng T."/>
            <person name="Wang J."/>
        </authorList>
    </citation>
    <scope>NUCLEOTIDE SEQUENCE [LARGE SCALE GENOMIC DNA]</scope>
</reference>
<reference evidence="2" key="2">
    <citation type="submission" date="2025-08" db="UniProtKB">
        <authorList>
            <consortium name="RefSeq"/>
        </authorList>
    </citation>
    <scope>IDENTIFICATION</scope>
</reference>
<organism evidence="1 2">
    <name type="scientific">Prunus mume</name>
    <name type="common">Japanese apricot</name>
    <name type="synonym">Armeniaca mume</name>
    <dbReference type="NCBI Taxonomy" id="102107"/>
    <lineage>
        <taxon>Eukaryota</taxon>
        <taxon>Viridiplantae</taxon>
        <taxon>Streptophyta</taxon>
        <taxon>Embryophyta</taxon>
        <taxon>Tracheophyta</taxon>
        <taxon>Spermatophyta</taxon>
        <taxon>Magnoliopsida</taxon>
        <taxon>eudicotyledons</taxon>
        <taxon>Gunneridae</taxon>
        <taxon>Pentapetalae</taxon>
        <taxon>rosids</taxon>
        <taxon>fabids</taxon>
        <taxon>Rosales</taxon>
        <taxon>Rosaceae</taxon>
        <taxon>Amygdaloideae</taxon>
        <taxon>Amygdaleae</taxon>
        <taxon>Prunus</taxon>
    </lineage>
</organism>
<dbReference type="PANTHER" id="PTHR31170:SF17">
    <property type="match status" value="1"/>
</dbReference>
<dbReference type="PANTHER" id="PTHR31170">
    <property type="entry name" value="BNAC04G53230D PROTEIN"/>
    <property type="match status" value="1"/>
</dbReference>
<gene>
    <name evidence="2" type="primary">LOC103319440</name>
</gene>
<dbReference type="Pfam" id="PF03140">
    <property type="entry name" value="DUF247"/>
    <property type="match status" value="1"/>
</dbReference>
<proteinExistence type="predicted"/>
<sequence length="310" mass="36108">MEEQNIRYLQDFLCHSKLNLEICIIITKDHKARLRGCYDETIEFSSDEFVRIILVDAAFIIEVLLRWSFRELLDENDWTFYRPVTMAVSNLLDMQMLENQLPFFILNPDKDKLPMCDESLSILDLSVKFFQDPMFREETDDLFEVEHFVGLVRALCRPNFELSAELKTITIPSMTELHQAGVTFMVGSSKNLFDIRFTNGILEIPKLKISPAIEFVIRNILAFEQCHMHCDENYINDYVVIMDRFVNTPKDVELLVEHGIVENLLGDSTGAEQVVQNALSQMEDKDHFYYATLCEDPIKICNPIFFSIFV</sequence>
<evidence type="ECO:0000313" key="2">
    <source>
        <dbReference type="RefSeq" id="XP_008219203.1"/>
    </source>
</evidence>
<dbReference type="GeneID" id="103319440"/>
<evidence type="ECO:0000313" key="1">
    <source>
        <dbReference type="Proteomes" id="UP000694861"/>
    </source>
</evidence>
<dbReference type="InterPro" id="IPR004158">
    <property type="entry name" value="DUF247_pln"/>
</dbReference>
<protein>
    <submittedName>
        <fullName evidence="2">UPF0481 protein At3g47200-like</fullName>
    </submittedName>
</protein>
<name>A0ABM0N3Z5_PRUMU</name>
<keyword evidence="1" id="KW-1185">Reference proteome</keyword>
<accession>A0ABM0N3Z5</accession>
<dbReference type="RefSeq" id="XP_008219203.1">
    <property type="nucleotide sequence ID" value="XM_008220981.1"/>
</dbReference>
<dbReference type="Proteomes" id="UP000694861">
    <property type="component" value="Linkage group LG2"/>
</dbReference>